<dbReference type="AlphaFoldDB" id="S9THC5"/>
<evidence type="ECO:0000313" key="4">
    <source>
        <dbReference type="EMBL" id="EPY01676.1"/>
    </source>
</evidence>
<evidence type="ECO:0000256" key="2">
    <source>
        <dbReference type="ARBA" id="ARBA00012438"/>
    </source>
</evidence>
<dbReference type="InterPro" id="IPR003594">
    <property type="entry name" value="HATPase_dom"/>
</dbReference>
<dbReference type="eggNOG" id="COG4191">
    <property type="taxonomic scope" value="Bacteria"/>
</dbReference>
<name>S9THC5_MAGFU</name>
<keyword evidence="4" id="KW-0418">Kinase</keyword>
<dbReference type="PANTHER" id="PTHR43065">
    <property type="entry name" value="SENSOR HISTIDINE KINASE"/>
    <property type="match status" value="1"/>
</dbReference>
<dbReference type="PRINTS" id="PR00344">
    <property type="entry name" value="BCTRLSENSOR"/>
</dbReference>
<dbReference type="InterPro" id="IPR036890">
    <property type="entry name" value="HATPase_C_sf"/>
</dbReference>
<dbReference type="Proteomes" id="UP000015350">
    <property type="component" value="Unassembled WGS sequence"/>
</dbReference>
<comment type="caution">
    <text evidence="4">The sequence shown here is derived from an EMBL/GenBank/DDBJ whole genome shotgun (WGS) entry which is preliminary data.</text>
</comment>
<dbReference type="InterPro" id="IPR005467">
    <property type="entry name" value="His_kinase_dom"/>
</dbReference>
<dbReference type="PROSITE" id="PS50109">
    <property type="entry name" value="HIS_KIN"/>
    <property type="match status" value="1"/>
</dbReference>
<evidence type="ECO:0000313" key="5">
    <source>
        <dbReference type="Proteomes" id="UP000015350"/>
    </source>
</evidence>
<reference evidence="4 5" key="1">
    <citation type="submission" date="2013-04" db="EMBL/GenBank/DDBJ databases">
        <authorList>
            <person name="Kuznetsov B."/>
            <person name="Ivanovsky R."/>
        </authorList>
    </citation>
    <scope>NUCLEOTIDE SEQUENCE [LARGE SCALE GENOMIC DNA]</scope>
    <source>
        <strain evidence="4 5">MGU-K5</strain>
    </source>
</reference>
<protein>
    <recommendedName>
        <fullName evidence="2">histidine kinase</fullName>
        <ecNumber evidence="2">2.7.13.3</ecNumber>
    </recommendedName>
</protein>
<dbReference type="Pfam" id="PF02518">
    <property type="entry name" value="HATPase_c"/>
    <property type="match status" value="1"/>
</dbReference>
<dbReference type="STRING" id="1316936.K678_09853"/>
<keyword evidence="4" id="KW-0808">Transferase</keyword>
<evidence type="ECO:0000259" key="3">
    <source>
        <dbReference type="PROSITE" id="PS50109"/>
    </source>
</evidence>
<dbReference type="PANTHER" id="PTHR43065:SF42">
    <property type="entry name" value="TWO-COMPONENT SENSOR PPRA"/>
    <property type="match status" value="1"/>
</dbReference>
<dbReference type="RefSeq" id="WP_021132298.1">
    <property type="nucleotide sequence ID" value="NZ_AQPH01000033.1"/>
</dbReference>
<comment type="catalytic activity">
    <reaction evidence="1">
        <text>ATP + protein L-histidine = ADP + protein N-phospho-L-histidine.</text>
        <dbReference type="EC" id="2.7.13.3"/>
    </reaction>
</comment>
<dbReference type="SUPFAM" id="SSF55874">
    <property type="entry name" value="ATPase domain of HSP90 chaperone/DNA topoisomerase II/histidine kinase"/>
    <property type="match status" value="1"/>
</dbReference>
<dbReference type="EC" id="2.7.13.3" evidence="2"/>
<dbReference type="GO" id="GO:0004673">
    <property type="term" value="F:protein histidine kinase activity"/>
    <property type="evidence" value="ECO:0007669"/>
    <property type="project" value="UniProtKB-EC"/>
</dbReference>
<dbReference type="EMBL" id="AQPH01000033">
    <property type="protein sequence ID" value="EPY01676.1"/>
    <property type="molecule type" value="Genomic_DNA"/>
</dbReference>
<feature type="domain" description="Histidine kinase" evidence="3">
    <location>
        <begin position="205"/>
        <end position="403"/>
    </location>
</feature>
<gene>
    <name evidence="4" type="ORF">K678_09853</name>
</gene>
<dbReference type="SMART" id="SM00387">
    <property type="entry name" value="HATPase_c"/>
    <property type="match status" value="1"/>
</dbReference>
<accession>S9THC5</accession>
<dbReference type="SUPFAM" id="SSF55781">
    <property type="entry name" value="GAF domain-like"/>
    <property type="match status" value="1"/>
</dbReference>
<dbReference type="Gene3D" id="3.30.565.10">
    <property type="entry name" value="Histidine kinase-like ATPase, C-terminal domain"/>
    <property type="match status" value="1"/>
</dbReference>
<proteinExistence type="predicted"/>
<sequence length="423" mass="44906">MRNHPDSISTRVGLAVAALRDGVRRRFGPGDDARSLLAAFVATIAAPGAEGSLGQRLLRALVDAAASEFGAIWVRNPSTGAFLPMASVGMAGPLSHVSAQADLSRFLAETGRIVEVGECGWDHEDAAAPILPPWMGGFGEGWVVVPLIHQGGTEGFAMLCLAPSQSVEGMMALATLAASYLAEARVSQELSDVRSLSDYSRRSAFIRHDVKNVLGQMSLMLQNAERFGDDPLFQRDMLMTVGAAVARLRAMQSRLDRGGRVLRPRRFNLVETAATAAAGWRPGRAVIFSTESPVVMVLGQADRMVSVLGHLIGNAWDAAGPDGTVRVAVGADGVVEIADSGPGMSADFIRDRLFRPLQTSKPGGSGIGAFQAAWLVREMNGCLDVESELGRGTLVRIRLPTRPGVVRRGIQRDGSAERFGLSV</sequence>
<organism evidence="4 5">
    <name type="scientific">Magnetospirillum fulvum MGU-K5</name>
    <dbReference type="NCBI Taxonomy" id="1316936"/>
    <lineage>
        <taxon>Bacteria</taxon>
        <taxon>Pseudomonadati</taxon>
        <taxon>Pseudomonadota</taxon>
        <taxon>Alphaproteobacteria</taxon>
        <taxon>Rhodospirillales</taxon>
        <taxon>Rhodospirillaceae</taxon>
        <taxon>Magnetospirillum</taxon>
    </lineage>
</organism>
<evidence type="ECO:0000256" key="1">
    <source>
        <dbReference type="ARBA" id="ARBA00000085"/>
    </source>
</evidence>
<dbReference type="InterPro" id="IPR004358">
    <property type="entry name" value="Sig_transdc_His_kin-like_C"/>
</dbReference>